<evidence type="ECO:0000256" key="1">
    <source>
        <dbReference type="SAM" id="Phobius"/>
    </source>
</evidence>
<keyword evidence="1" id="KW-1133">Transmembrane helix</keyword>
<keyword evidence="1" id="KW-0472">Membrane</keyword>
<reference evidence="2" key="1">
    <citation type="journal article" date="2021" name="Proc. Natl. Acad. Sci. U.S.A.">
        <title>A Catalog of Tens of Thousands of Viruses from Human Metagenomes Reveals Hidden Associations with Chronic Diseases.</title>
        <authorList>
            <person name="Tisza M.J."/>
            <person name="Buck C.B."/>
        </authorList>
    </citation>
    <scope>NUCLEOTIDE SEQUENCE</scope>
    <source>
        <strain evidence="2">Ct6uZ8</strain>
    </source>
</reference>
<feature type="transmembrane region" description="Helical" evidence="1">
    <location>
        <begin position="6"/>
        <end position="31"/>
    </location>
</feature>
<sequence length="33" mass="3459">MYDFASAYVVAQALEIIASTAAIGLIVAMVIQD</sequence>
<protein>
    <submittedName>
        <fullName evidence="2">Uncharacterized protein</fullName>
    </submittedName>
</protein>
<evidence type="ECO:0000313" key="2">
    <source>
        <dbReference type="EMBL" id="DAD70090.1"/>
    </source>
</evidence>
<accession>A0A8S5LJH6</accession>
<organism evidence="2">
    <name type="scientific">Myoviridae sp. ct6uZ8</name>
    <dbReference type="NCBI Taxonomy" id="2827603"/>
    <lineage>
        <taxon>Viruses</taxon>
        <taxon>Duplodnaviria</taxon>
        <taxon>Heunggongvirae</taxon>
        <taxon>Uroviricota</taxon>
        <taxon>Caudoviricetes</taxon>
    </lineage>
</organism>
<name>A0A8S5LJH6_9CAUD</name>
<dbReference type="EMBL" id="BK015860">
    <property type="protein sequence ID" value="DAD70090.1"/>
    <property type="molecule type" value="Genomic_DNA"/>
</dbReference>
<proteinExistence type="predicted"/>
<keyword evidence="1" id="KW-0812">Transmembrane</keyword>